<evidence type="ECO:0000313" key="2">
    <source>
        <dbReference type="EMBL" id="PJZ92420.1"/>
    </source>
</evidence>
<name>A0A2N0B7B4_9LEPT</name>
<evidence type="ECO:0000256" key="1">
    <source>
        <dbReference type="SAM" id="MobiDB-lite"/>
    </source>
</evidence>
<dbReference type="EMBL" id="NPEF01000138">
    <property type="protein sequence ID" value="PJZ92420.1"/>
    <property type="molecule type" value="Genomic_DNA"/>
</dbReference>
<accession>A0A2N0B7B4</accession>
<comment type="caution">
    <text evidence="2">The sequence shown here is derived from an EMBL/GenBank/DDBJ whole genome shotgun (WGS) entry which is preliminary data.</text>
</comment>
<dbReference type="AlphaFoldDB" id="A0A2N0B7B4"/>
<sequence>MIFQKRLPDAKRPLKSMNRKREVYADRKGGARPQHAEPEKKDIRENESKNKLTPIKDVLLDGCRVSAGGKKRNLRGTGI</sequence>
<proteinExistence type="predicted"/>
<protein>
    <submittedName>
        <fullName evidence="2">Uncharacterized protein</fullName>
    </submittedName>
</protein>
<feature type="compositionally biased region" description="Basic and acidic residues" evidence="1">
    <location>
        <begin position="19"/>
        <end position="49"/>
    </location>
</feature>
<gene>
    <name evidence="2" type="ORF">CH379_13295</name>
</gene>
<organism evidence="2">
    <name type="scientific">Leptospira ellisii</name>
    <dbReference type="NCBI Taxonomy" id="2023197"/>
    <lineage>
        <taxon>Bacteria</taxon>
        <taxon>Pseudomonadati</taxon>
        <taxon>Spirochaetota</taxon>
        <taxon>Spirochaetia</taxon>
        <taxon>Leptospirales</taxon>
        <taxon>Leptospiraceae</taxon>
        <taxon>Leptospira</taxon>
    </lineage>
</organism>
<reference evidence="2" key="1">
    <citation type="submission" date="2017-07" db="EMBL/GenBank/DDBJ databases">
        <title>Leptospira spp. isolated from tropical soils.</title>
        <authorList>
            <person name="Thibeaux R."/>
            <person name="Iraola G."/>
            <person name="Ferres I."/>
            <person name="Bierque E."/>
            <person name="Girault D."/>
            <person name="Soupe-Gilbert M.-E."/>
            <person name="Picardeau M."/>
            <person name="Goarant C."/>
        </authorList>
    </citation>
    <scope>NUCLEOTIDE SEQUENCE [LARGE SCALE GENOMIC DNA]</scope>
    <source>
        <strain evidence="2">ATI7-C-A5</strain>
    </source>
</reference>
<feature type="region of interest" description="Disordered" evidence="1">
    <location>
        <begin position="1"/>
        <end position="49"/>
    </location>
</feature>
<feature type="compositionally biased region" description="Basic and acidic residues" evidence="1">
    <location>
        <begin position="1"/>
        <end position="12"/>
    </location>
</feature>